<organism evidence="1 2">
    <name type="scientific">Ilyodon furcidens</name>
    <name type="common">goldbreast splitfin</name>
    <dbReference type="NCBI Taxonomy" id="33524"/>
    <lineage>
        <taxon>Eukaryota</taxon>
        <taxon>Metazoa</taxon>
        <taxon>Chordata</taxon>
        <taxon>Craniata</taxon>
        <taxon>Vertebrata</taxon>
        <taxon>Euteleostomi</taxon>
        <taxon>Actinopterygii</taxon>
        <taxon>Neopterygii</taxon>
        <taxon>Teleostei</taxon>
        <taxon>Neoteleostei</taxon>
        <taxon>Acanthomorphata</taxon>
        <taxon>Ovalentaria</taxon>
        <taxon>Atherinomorphae</taxon>
        <taxon>Cyprinodontiformes</taxon>
        <taxon>Goodeidae</taxon>
        <taxon>Ilyodon</taxon>
    </lineage>
</organism>
<protein>
    <submittedName>
        <fullName evidence="1">Uncharacterized protein</fullName>
    </submittedName>
</protein>
<dbReference type="Proteomes" id="UP001482620">
    <property type="component" value="Unassembled WGS sequence"/>
</dbReference>
<proteinExistence type="predicted"/>
<name>A0ABV0UUA7_9TELE</name>
<evidence type="ECO:0000313" key="2">
    <source>
        <dbReference type="Proteomes" id="UP001482620"/>
    </source>
</evidence>
<evidence type="ECO:0000313" key="1">
    <source>
        <dbReference type="EMBL" id="MEQ2248665.1"/>
    </source>
</evidence>
<keyword evidence="2" id="KW-1185">Reference proteome</keyword>
<dbReference type="EMBL" id="JAHRIQ010083355">
    <property type="protein sequence ID" value="MEQ2248665.1"/>
    <property type="molecule type" value="Genomic_DNA"/>
</dbReference>
<reference evidence="1 2" key="1">
    <citation type="submission" date="2021-06" db="EMBL/GenBank/DDBJ databases">
        <authorList>
            <person name="Palmer J.M."/>
        </authorList>
    </citation>
    <scope>NUCLEOTIDE SEQUENCE [LARGE SCALE GENOMIC DNA]</scope>
    <source>
        <strain evidence="2">if_2019</strain>
        <tissue evidence="1">Muscle</tissue>
    </source>
</reference>
<gene>
    <name evidence="1" type="ORF">ILYODFUR_021285</name>
</gene>
<comment type="caution">
    <text evidence="1">The sequence shown here is derived from an EMBL/GenBank/DDBJ whole genome shotgun (WGS) entry which is preliminary data.</text>
</comment>
<accession>A0ABV0UUA7</accession>
<sequence length="110" mass="11953">MHGVILELRLSSVHQRNSLGEETVSMLAGFSRQCSVAPPGGKSLNRLCAGCVGSAQILAALFLTLDLPSWMEGRSALMILCADVIVRRSLDLSCFVDEKNDTDMDEDRIV</sequence>